<protein>
    <recommendedName>
        <fullName evidence="4">Outer-membrane lipoprotein LolB</fullName>
    </recommendedName>
</protein>
<dbReference type="CDD" id="cd16326">
    <property type="entry name" value="LolB"/>
    <property type="match status" value="1"/>
</dbReference>
<dbReference type="Proteomes" id="UP001139447">
    <property type="component" value="Unassembled WGS sequence"/>
</dbReference>
<keyword evidence="9" id="KW-0564">Palmitate</keyword>
<evidence type="ECO:0000256" key="3">
    <source>
        <dbReference type="ARBA" id="ARBA00011245"/>
    </source>
</evidence>
<evidence type="ECO:0000256" key="10">
    <source>
        <dbReference type="ARBA" id="ARBA00023186"/>
    </source>
</evidence>
<feature type="chain" id="PRO_5040831771" description="Outer-membrane lipoprotein LolB" evidence="13">
    <location>
        <begin position="23"/>
        <end position="163"/>
    </location>
</feature>
<dbReference type="InterPro" id="IPR004565">
    <property type="entry name" value="OM_lipoprot_LolB"/>
</dbReference>
<evidence type="ECO:0000256" key="5">
    <source>
        <dbReference type="ARBA" id="ARBA00022448"/>
    </source>
</evidence>
<evidence type="ECO:0000256" key="4">
    <source>
        <dbReference type="ARBA" id="ARBA00016202"/>
    </source>
</evidence>
<evidence type="ECO:0000313" key="14">
    <source>
        <dbReference type="EMBL" id="MCJ0765317.1"/>
    </source>
</evidence>
<evidence type="ECO:0000256" key="2">
    <source>
        <dbReference type="ARBA" id="ARBA00009696"/>
    </source>
</evidence>
<comment type="caution">
    <text evidence="14">The sequence shown here is derived from an EMBL/GenBank/DDBJ whole genome shotgun (WGS) entry which is preliminary data.</text>
</comment>
<keyword evidence="12 14" id="KW-0449">Lipoprotein</keyword>
<keyword evidence="5" id="KW-0813">Transport</keyword>
<accession>A0A9X1W085</accession>
<evidence type="ECO:0000313" key="15">
    <source>
        <dbReference type="Proteomes" id="UP001139447"/>
    </source>
</evidence>
<keyword evidence="6 13" id="KW-0732">Signal</keyword>
<dbReference type="RefSeq" id="WP_243308526.1">
    <property type="nucleotide sequence ID" value="NZ_JALGBI010000002.1"/>
</dbReference>
<gene>
    <name evidence="14" type="ORF">MMF98_19060</name>
</gene>
<dbReference type="Pfam" id="PF03550">
    <property type="entry name" value="LolB"/>
    <property type="match status" value="1"/>
</dbReference>
<keyword evidence="15" id="KW-1185">Reference proteome</keyword>
<dbReference type="InterPro" id="IPR029046">
    <property type="entry name" value="LolA/LolB/LppX"/>
</dbReference>
<evidence type="ECO:0000256" key="13">
    <source>
        <dbReference type="SAM" id="SignalP"/>
    </source>
</evidence>
<keyword evidence="11" id="KW-0998">Cell outer membrane</keyword>
<evidence type="ECO:0000256" key="6">
    <source>
        <dbReference type="ARBA" id="ARBA00022729"/>
    </source>
</evidence>
<name>A0A9X1W085_9BURK</name>
<reference evidence="14" key="1">
    <citation type="submission" date="2022-03" db="EMBL/GenBank/DDBJ databases">
        <authorList>
            <person name="Woo C.Y."/>
        </authorList>
    </citation>
    <scope>NUCLEOTIDE SEQUENCE</scope>
    <source>
        <strain evidence="14">CYS-02</strain>
    </source>
</reference>
<dbReference type="PROSITE" id="PS51257">
    <property type="entry name" value="PROKAR_LIPOPROTEIN"/>
    <property type="match status" value="1"/>
</dbReference>
<comment type="subcellular location">
    <subcellularLocation>
        <location evidence="1">Cell outer membrane</location>
        <topology evidence="1">Lipid-anchor</topology>
    </subcellularLocation>
</comment>
<keyword evidence="7" id="KW-0653">Protein transport</keyword>
<dbReference type="SUPFAM" id="SSF89392">
    <property type="entry name" value="Prokaryotic lipoproteins and lipoprotein localization factors"/>
    <property type="match status" value="1"/>
</dbReference>
<evidence type="ECO:0000256" key="8">
    <source>
        <dbReference type="ARBA" id="ARBA00023136"/>
    </source>
</evidence>
<dbReference type="GO" id="GO:0009279">
    <property type="term" value="C:cell outer membrane"/>
    <property type="evidence" value="ECO:0007669"/>
    <property type="project" value="UniProtKB-SubCell"/>
</dbReference>
<evidence type="ECO:0000256" key="7">
    <source>
        <dbReference type="ARBA" id="ARBA00022927"/>
    </source>
</evidence>
<proteinExistence type="inferred from homology"/>
<dbReference type="Gene3D" id="2.50.20.10">
    <property type="entry name" value="Lipoprotein localisation LolA/LolB/LppX"/>
    <property type="match status" value="1"/>
</dbReference>
<dbReference type="EMBL" id="JALGBI010000002">
    <property type="protein sequence ID" value="MCJ0765317.1"/>
    <property type="molecule type" value="Genomic_DNA"/>
</dbReference>
<comment type="subunit">
    <text evidence="3">Monomer.</text>
</comment>
<evidence type="ECO:0000256" key="11">
    <source>
        <dbReference type="ARBA" id="ARBA00023237"/>
    </source>
</evidence>
<sequence length="163" mass="17380">MNPPRRWLLLIAILFIAGCAHPTRTSGLNDAENPVWSGRLALQVDSEPPQSFSAGFELRGNAGAGELALFSPLGSTLAVLAWAPGSATLRDDKGTRSFDSLDALVAQATGTPLPIAALFDWLQGRDTPVPGWQADLSRRADGRLAARRTEPAPTAQLRLALDR</sequence>
<keyword evidence="10" id="KW-0143">Chaperone</keyword>
<evidence type="ECO:0000256" key="12">
    <source>
        <dbReference type="ARBA" id="ARBA00023288"/>
    </source>
</evidence>
<evidence type="ECO:0000256" key="1">
    <source>
        <dbReference type="ARBA" id="ARBA00004459"/>
    </source>
</evidence>
<dbReference type="AlphaFoldDB" id="A0A9X1W085"/>
<keyword evidence="8" id="KW-0472">Membrane</keyword>
<comment type="similarity">
    <text evidence="2">Belongs to the LolB family.</text>
</comment>
<feature type="signal peptide" evidence="13">
    <location>
        <begin position="1"/>
        <end position="22"/>
    </location>
</feature>
<organism evidence="14 15">
    <name type="scientific">Variovorax terrae</name>
    <dbReference type="NCBI Taxonomy" id="2923278"/>
    <lineage>
        <taxon>Bacteria</taxon>
        <taxon>Pseudomonadati</taxon>
        <taxon>Pseudomonadota</taxon>
        <taxon>Betaproteobacteria</taxon>
        <taxon>Burkholderiales</taxon>
        <taxon>Comamonadaceae</taxon>
        <taxon>Variovorax</taxon>
    </lineage>
</organism>
<evidence type="ECO:0000256" key="9">
    <source>
        <dbReference type="ARBA" id="ARBA00023139"/>
    </source>
</evidence>
<dbReference type="GO" id="GO:0015031">
    <property type="term" value="P:protein transport"/>
    <property type="evidence" value="ECO:0007669"/>
    <property type="project" value="UniProtKB-KW"/>
</dbReference>